<gene>
    <name evidence="2" type="ORF">NS506_07393</name>
    <name evidence="3" type="ORF">NSK11_contig00133-0003</name>
</gene>
<sequence length="96" mass="10810">MRFRHNRVPLYYSEDRYYPDYSASTRSPKTPKPILTVIAFALAAFSLISAYGLLLAIVGYFLGSLGHHRGEPSAKYAVVFSLAALLFTMFVLVVFR</sequence>
<dbReference type="Proteomes" id="UP000180166">
    <property type="component" value="Chromosome"/>
</dbReference>
<evidence type="ECO:0000313" key="4">
    <source>
        <dbReference type="Proteomes" id="UP000037179"/>
    </source>
</evidence>
<proteinExistence type="predicted"/>
<reference evidence="3 4" key="2">
    <citation type="journal article" date="2016" name="Genome Announc.">
        <title>Draft Genome Sequence of Erythromycin- and Oxytetracycline-Sensitive Nocardia seriolae Strain U-1 (NBRC 110359).</title>
        <authorList>
            <person name="Imajoh M."/>
            <person name="Sukeda M."/>
            <person name="Shimizu M."/>
            <person name="Yamane J."/>
            <person name="Ohnishi K."/>
            <person name="Oshima S."/>
        </authorList>
    </citation>
    <scope>NUCLEOTIDE SEQUENCE [LARGE SCALE GENOMIC DNA]</scope>
    <source>
        <strain evidence="3 4">U-1</strain>
    </source>
</reference>
<organism evidence="3 4">
    <name type="scientific">Nocardia seriolae</name>
    <dbReference type="NCBI Taxonomy" id="37332"/>
    <lineage>
        <taxon>Bacteria</taxon>
        <taxon>Bacillati</taxon>
        <taxon>Actinomycetota</taxon>
        <taxon>Actinomycetes</taxon>
        <taxon>Mycobacteriales</taxon>
        <taxon>Nocardiaceae</taxon>
        <taxon>Nocardia</taxon>
    </lineage>
</organism>
<accession>A0A0B8NP10</accession>
<keyword evidence="4" id="KW-1185">Reference proteome</keyword>
<evidence type="ECO:0000256" key="1">
    <source>
        <dbReference type="SAM" id="Phobius"/>
    </source>
</evidence>
<dbReference type="Proteomes" id="UP000037179">
    <property type="component" value="Unassembled WGS sequence"/>
</dbReference>
<feature type="transmembrane region" description="Helical" evidence="1">
    <location>
        <begin position="34"/>
        <end position="62"/>
    </location>
</feature>
<reference evidence="2 5" key="3">
    <citation type="submission" date="2016-10" db="EMBL/GenBank/DDBJ databases">
        <title>Genome sequence of Nocardia seriolae strain EM150506, isolated from Anguila japonica.</title>
        <authorList>
            <person name="Han H.-J."/>
        </authorList>
    </citation>
    <scope>NUCLEOTIDE SEQUENCE [LARGE SCALE GENOMIC DNA]</scope>
    <source>
        <strain evidence="2 5">EM150506</strain>
    </source>
</reference>
<evidence type="ECO:0008006" key="6">
    <source>
        <dbReference type="Google" id="ProtNLM"/>
    </source>
</evidence>
<evidence type="ECO:0000313" key="3">
    <source>
        <dbReference type="EMBL" id="GAP31912.1"/>
    </source>
</evidence>
<name>A0A0B8NP10_9NOCA</name>
<dbReference type="EMBL" id="BBYQ01000133">
    <property type="protein sequence ID" value="GAP31912.1"/>
    <property type="molecule type" value="Genomic_DNA"/>
</dbReference>
<evidence type="ECO:0000313" key="5">
    <source>
        <dbReference type="Proteomes" id="UP000180166"/>
    </source>
</evidence>
<keyword evidence="1" id="KW-0472">Membrane</keyword>
<reference evidence="4" key="1">
    <citation type="submission" date="2015-07" db="EMBL/GenBank/DDBJ databases">
        <title>Nocardia seriolae U-1 whole genome shotgun sequence.</title>
        <authorList>
            <person name="Imajoh M."/>
            <person name="Fukumoto Y."/>
            <person name="Sukeda M."/>
            <person name="Yamane J."/>
            <person name="Yamasaki K."/>
            <person name="Shimizu M."/>
            <person name="Ohnishi K."/>
            <person name="Oshima S."/>
        </authorList>
    </citation>
    <scope>NUCLEOTIDE SEQUENCE [LARGE SCALE GENOMIC DNA]</scope>
    <source>
        <strain evidence="4">U-1</strain>
    </source>
</reference>
<protein>
    <recommendedName>
        <fullName evidence="6">DUF4190 domain-containing protein</fullName>
    </recommendedName>
</protein>
<dbReference type="KEGG" id="nsr:NS506_07393"/>
<dbReference type="RefSeq" id="WP_033091239.1">
    <property type="nucleotide sequence ID" value="NZ_AP017900.1"/>
</dbReference>
<feature type="transmembrane region" description="Helical" evidence="1">
    <location>
        <begin position="74"/>
        <end position="95"/>
    </location>
</feature>
<dbReference type="GeneID" id="93372665"/>
<evidence type="ECO:0000313" key="2">
    <source>
        <dbReference type="EMBL" id="APB01413.1"/>
    </source>
</evidence>
<dbReference type="EMBL" id="CP017839">
    <property type="protein sequence ID" value="APB01413.1"/>
    <property type="molecule type" value="Genomic_DNA"/>
</dbReference>
<keyword evidence="1" id="KW-0812">Transmembrane</keyword>
<dbReference type="AlphaFoldDB" id="A0A0B8NP10"/>
<keyword evidence="1" id="KW-1133">Transmembrane helix</keyword>